<feature type="compositionally biased region" description="Low complexity" evidence="1">
    <location>
        <begin position="639"/>
        <end position="650"/>
    </location>
</feature>
<dbReference type="PANTHER" id="PTHR24559:SF444">
    <property type="entry name" value="REVERSE TRANSCRIPTASE DOMAIN-CONTAINING PROTEIN"/>
    <property type="match status" value="1"/>
</dbReference>
<keyword evidence="3" id="KW-0808">Transferase</keyword>
<dbReference type="CDD" id="cd01647">
    <property type="entry name" value="RT_LTR"/>
    <property type="match status" value="1"/>
</dbReference>
<comment type="caution">
    <text evidence="3">The sequence shown here is derived from an EMBL/GenBank/DDBJ whole genome shotgun (WGS) entry which is preliminary data.</text>
</comment>
<evidence type="ECO:0000313" key="3">
    <source>
        <dbReference type="EMBL" id="GJS66623.1"/>
    </source>
</evidence>
<protein>
    <submittedName>
        <fullName evidence="3">Reverse transcriptase domain-containing protein</fullName>
    </submittedName>
</protein>
<dbReference type="PANTHER" id="PTHR24559">
    <property type="entry name" value="TRANSPOSON TY3-I GAG-POL POLYPROTEIN"/>
    <property type="match status" value="1"/>
</dbReference>
<feature type="region of interest" description="Disordered" evidence="1">
    <location>
        <begin position="598"/>
        <end position="650"/>
    </location>
</feature>
<evidence type="ECO:0000259" key="2">
    <source>
        <dbReference type="Pfam" id="PF00078"/>
    </source>
</evidence>
<dbReference type="InterPro" id="IPR000477">
    <property type="entry name" value="RT_dom"/>
</dbReference>
<evidence type="ECO:0000313" key="4">
    <source>
        <dbReference type="Proteomes" id="UP001151760"/>
    </source>
</evidence>
<organism evidence="3 4">
    <name type="scientific">Tanacetum coccineum</name>
    <dbReference type="NCBI Taxonomy" id="301880"/>
    <lineage>
        <taxon>Eukaryota</taxon>
        <taxon>Viridiplantae</taxon>
        <taxon>Streptophyta</taxon>
        <taxon>Embryophyta</taxon>
        <taxon>Tracheophyta</taxon>
        <taxon>Spermatophyta</taxon>
        <taxon>Magnoliopsida</taxon>
        <taxon>eudicotyledons</taxon>
        <taxon>Gunneridae</taxon>
        <taxon>Pentapetalae</taxon>
        <taxon>asterids</taxon>
        <taxon>campanulids</taxon>
        <taxon>Asterales</taxon>
        <taxon>Asteraceae</taxon>
        <taxon>Asteroideae</taxon>
        <taxon>Anthemideae</taxon>
        <taxon>Anthemidinae</taxon>
        <taxon>Tanacetum</taxon>
    </lineage>
</organism>
<keyword evidence="4" id="KW-1185">Reference proteome</keyword>
<feature type="compositionally biased region" description="Basic and acidic residues" evidence="1">
    <location>
        <begin position="673"/>
        <end position="685"/>
    </location>
</feature>
<dbReference type="InterPro" id="IPR043128">
    <property type="entry name" value="Rev_trsase/Diguanyl_cyclase"/>
</dbReference>
<reference evidence="3" key="2">
    <citation type="submission" date="2022-01" db="EMBL/GenBank/DDBJ databases">
        <authorList>
            <person name="Yamashiro T."/>
            <person name="Shiraishi A."/>
            <person name="Satake H."/>
            <person name="Nakayama K."/>
        </authorList>
    </citation>
    <scope>NUCLEOTIDE SEQUENCE</scope>
</reference>
<dbReference type="GO" id="GO:0003964">
    <property type="term" value="F:RNA-directed DNA polymerase activity"/>
    <property type="evidence" value="ECO:0007669"/>
    <property type="project" value="UniProtKB-KW"/>
</dbReference>
<feature type="domain" description="Reverse transcriptase" evidence="2">
    <location>
        <begin position="135"/>
        <end position="206"/>
    </location>
</feature>
<dbReference type="Gene3D" id="3.30.70.270">
    <property type="match status" value="1"/>
</dbReference>
<dbReference type="Pfam" id="PF00078">
    <property type="entry name" value="RVT_1"/>
    <property type="match status" value="1"/>
</dbReference>
<evidence type="ECO:0000256" key="1">
    <source>
        <dbReference type="SAM" id="MobiDB-lite"/>
    </source>
</evidence>
<gene>
    <name evidence="3" type="ORF">Tco_0681187</name>
</gene>
<reference evidence="3" key="1">
    <citation type="journal article" date="2022" name="Int. J. Mol. Sci.">
        <title>Draft Genome of Tanacetum Coccineum: Genomic Comparison of Closely Related Tanacetum-Family Plants.</title>
        <authorList>
            <person name="Yamashiro T."/>
            <person name="Shiraishi A."/>
            <person name="Nakayama K."/>
            <person name="Satake H."/>
        </authorList>
    </citation>
    <scope>NUCLEOTIDE SEQUENCE</scope>
</reference>
<feature type="non-terminal residue" evidence="3">
    <location>
        <position position="1"/>
    </location>
</feature>
<keyword evidence="3" id="KW-0695">RNA-directed DNA polymerase</keyword>
<accession>A0ABQ4XNV0</accession>
<feature type="compositionally biased region" description="Acidic residues" evidence="1">
    <location>
        <begin position="272"/>
        <end position="303"/>
    </location>
</feature>
<dbReference type="SUPFAM" id="SSF56672">
    <property type="entry name" value="DNA/RNA polymerases"/>
    <property type="match status" value="1"/>
</dbReference>
<keyword evidence="3" id="KW-0548">Nucleotidyltransferase</keyword>
<dbReference type="InterPro" id="IPR053134">
    <property type="entry name" value="RNA-dir_DNA_polymerase"/>
</dbReference>
<feature type="region of interest" description="Disordered" evidence="1">
    <location>
        <begin position="670"/>
        <end position="692"/>
    </location>
</feature>
<proteinExistence type="predicted"/>
<dbReference type="Proteomes" id="UP001151760">
    <property type="component" value="Unassembled WGS sequence"/>
</dbReference>
<feature type="region of interest" description="Disordered" evidence="1">
    <location>
        <begin position="265"/>
        <end position="313"/>
    </location>
</feature>
<dbReference type="EMBL" id="BQNB010009662">
    <property type="protein sequence ID" value="GJS66623.1"/>
    <property type="molecule type" value="Genomic_DNA"/>
</dbReference>
<sequence length="775" mass="86301">ASINTPYSVVQERAKPIKPERLHLYSASPNEIDEKKPELKDFPNHLEYAYLHGDKSFPIIISFELSDKEKSSLLQVLEKRKGAIAWKMLDIKGISPSYCIHNILMEDDFKPVIQPQRHLNLKVQDVVKNEIVKLLDSGFFQIPIAPEDQEKTTFTCPYGTFAYRRMTFGLCNAPATFQRCMTAIFHDMVEDFMEVFMDNFSVTIRILDDSTVTYTKAPPSLDYVPGPEHPTSPVYVPYVPELVYPEFMPPEDDVLPAEEKPLHAAISPTADSPDDDDEEEEESSGDDADDDEEDEDDDEEEWEEHLASADSVPLPVHRVTARISVRAQTPISLPLDTEILSPPLPVLPPPLPASPTYPLGYKAAMIWLRAKSPSTSHQLPLPSPIVLPRTRAYVAMMRAAAPSTYILAPRSGILPSGTPPLLPIPLRTPSPPLLLPSTDCRAGVSEVTLPPRKRLCIALGPRYKVGESSSAPTTRPTRGFRADYGFVGTLDDEIRQDPEREVCYRITDTWDEMVEDMQGTPTATDVAELNQRMTDFVTTVRQDTDEIYGRLDDAHDDRSLMSGQLNMLCRDRCAHAHTAKLIETEAILSRKAWVQSMDSSDTTRSETQVTALQSQQGPASGPTHPEIPEEASTPKRTTRSTPAVTTTTTTTVTDAQLKALIDQGVANALAASDADKSRNGEDSHDSGTGVRRQAPLAGECTYPDFMKCKPLYFKGTEVVIELTQWFERMETVFRISNCSMENQIKFSTCTLLGSALTWWKSHVKTVGHDVAYAMT</sequence>
<dbReference type="InterPro" id="IPR043502">
    <property type="entry name" value="DNA/RNA_pol_sf"/>
</dbReference>
<name>A0ABQ4XNV0_9ASTR</name>
<feature type="compositionally biased region" description="Polar residues" evidence="1">
    <location>
        <begin position="598"/>
        <end position="618"/>
    </location>
</feature>
<dbReference type="Gene3D" id="3.10.10.10">
    <property type="entry name" value="HIV Type 1 Reverse Transcriptase, subunit A, domain 1"/>
    <property type="match status" value="1"/>
</dbReference>